<dbReference type="EMBL" id="QTUC01000001">
    <property type="protein sequence ID" value="REF36137.1"/>
    <property type="molecule type" value="Genomic_DNA"/>
</dbReference>
<organism evidence="10 11">
    <name type="scientific">Thermasporomyces composti</name>
    <dbReference type="NCBI Taxonomy" id="696763"/>
    <lineage>
        <taxon>Bacteria</taxon>
        <taxon>Bacillati</taxon>
        <taxon>Actinomycetota</taxon>
        <taxon>Actinomycetes</taxon>
        <taxon>Propionibacteriales</taxon>
        <taxon>Nocardioidaceae</taxon>
        <taxon>Thermasporomyces</taxon>
    </lineage>
</organism>
<accession>A0A3D9V3N8</accession>
<proteinExistence type="predicted"/>
<dbReference type="InterPro" id="IPR001867">
    <property type="entry name" value="OmpR/PhoB-type_DNA-bd"/>
</dbReference>
<evidence type="ECO:0000313" key="10">
    <source>
        <dbReference type="EMBL" id="REF36137.1"/>
    </source>
</evidence>
<keyword evidence="11" id="KW-1185">Reference proteome</keyword>
<dbReference type="Proteomes" id="UP000256485">
    <property type="component" value="Unassembled WGS sequence"/>
</dbReference>
<dbReference type="FunFam" id="1.10.10.10:FF:000216">
    <property type="entry name" value="DNA-binding response regulator"/>
    <property type="match status" value="1"/>
</dbReference>
<keyword evidence="1" id="KW-0597">Phosphoprotein</keyword>
<reference evidence="10 11" key="1">
    <citation type="submission" date="2018-08" db="EMBL/GenBank/DDBJ databases">
        <title>Sequencing the genomes of 1000 actinobacteria strains.</title>
        <authorList>
            <person name="Klenk H.-P."/>
        </authorList>
    </citation>
    <scope>NUCLEOTIDE SEQUENCE [LARGE SCALE GENOMIC DNA]</scope>
    <source>
        <strain evidence="10 11">DSM 22891</strain>
    </source>
</reference>
<feature type="domain" description="OmpR/PhoB-type" evidence="9">
    <location>
        <begin position="126"/>
        <end position="223"/>
    </location>
</feature>
<protein>
    <submittedName>
        <fullName evidence="10">DNA-binding response OmpR family regulator</fullName>
    </submittedName>
</protein>
<dbReference type="InterPro" id="IPR011006">
    <property type="entry name" value="CheY-like_superfamily"/>
</dbReference>
<dbReference type="InterPro" id="IPR049170">
    <property type="entry name" value="GlnR_N"/>
</dbReference>
<dbReference type="GO" id="GO:0000976">
    <property type="term" value="F:transcription cis-regulatory region binding"/>
    <property type="evidence" value="ECO:0007669"/>
    <property type="project" value="TreeGrafter"/>
</dbReference>
<keyword evidence="4 7" id="KW-0238">DNA-binding</keyword>
<dbReference type="Pfam" id="PF21695">
    <property type="entry name" value="GlnR_1st"/>
    <property type="match status" value="1"/>
</dbReference>
<keyword evidence="6" id="KW-0804">Transcription</keyword>
<dbReference type="GO" id="GO:0032993">
    <property type="term" value="C:protein-DNA complex"/>
    <property type="evidence" value="ECO:0007669"/>
    <property type="project" value="TreeGrafter"/>
</dbReference>
<evidence type="ECO:0000256" key="6">
    <source>
        <dbReference type="ARBA" id="ARBA00023163"/>
    </source>
</evidence>
<dbReference type="SUPFAM" id="SSF46894">
    <property type="entry name" value="C-terminal effector domain of the bipartite response regulators"/>
    <property type="match status" value="1"/>
</dbReference>
<dbReference type="OrthoDB" id="5511894at2"/>
<dbReference type="GO" id="GO:0005829">
    <property type="term" value="C:cytosol"/>
    <property type="evidence" value="ECO:0007669"/>
    <property type="project" value="TreeGrafter"/>
</dbReference>
<keyword evidence="5" id="KW-0010">Activator</keyword>
<dbReference type="SMART" id="SM00862">
    <property type="entry name" value="Trans_reg_C"/>
    <property type="match status" value="1"/>
</dbReference>
<feature type="region of interest" description="Disordered" evidence="8">
    <location>
        <begin position="228"/>
        <end position="259"/>
    </location>
</feature>
<name>A0A3D9V3N8_THECX</name>
<gene>
    <name evidence="10" type="ORF">DFJ64_1537</name>
</gene>
<dbReference type="GO" id="GO:0000156">
    <property type="term" value="F:phosphorelay response regulator activity"/>
    <property type="evidence" value="ECO:0007669"/>
    <property type="project" value="TreeGrafter"/>
</dbReference>
<dbReference type="Gene3D" id="3.40.50.2300">
    <property type="match status" value="1"/>
</dbReference>
<dbReference type="InterPro" id="IPR016032">
    <property type="entry name" value="Sig_transdc_resp-reg_C-effctor"/>
</dbReference>
<dbReference type="InterPro" id="IPR036388">
    <property type="entry name" value="WH-like_DNA-bd_sf"/>
</dbReference>
<dbReference type="Pfam" id="PF00486">
    <property type="entry name" value="Trans_reg_C"/>
    <property type="match status" value="1"/>
</dbReference>
<evidence type="ECO:0000259" key="9">
    <source>
        <dbReference type="PROSITE" id="PS51755"/>
    </source>
</evidence>
<evidence type="ECO:0000256" key="1">
    <source>
        <dbReference type="ARBA" id="ARBA00022553"/>
    </source>
</evidence>
<feature type="DNA-binding region" description="OmpR/PhoB-type" evidence="7">
    <location>
        <begin position="126"/>
        <end position="223"/>
    </location>
</feature>
<dbReference type="GO" id="GO:0006355">
    <property type="term" value="P:regulation of DNA-templated transcription"/>
    <property type="evidence" value="ECO:0007669"/>
    <property type="project" value="InterPro"/>
</dbReference>
<dbReference type="PROSITE" id="PS51755">
    <property type="entry name" value="OMPR_PHOB"/>
    <property type="match status" value="1"/>
</dbReference>
<comment type="caution">
    <text evidence="10">The sequence shown here is derived from an EMBL/GenBank/DDBJ whole genome shotgun (WGS) entry which is preliminary data.</text>
</comment>
<evidence type="ECO:0000256" key="4">
    <source>
        <dbReference type="ARBA" id="ARBA00023125"/>
    </source>
</evidence>
<evidence type="ECO:0000256" key="2">
    <source>
        <dbReference type="ARBA" id="ARBA00023012"/>
    </source>
</evidence>
<dbReference type="PANTHER" id="PTHR48111:SF16">
    <property type="entry name" value="TRANSCRIPTIONAL REGULATORY PROTEIN GLNR"/>
    <property type="match status" value="1"/>
</dbReference>
<keyword evidence="3" id="KW-0805">Transcription regulation</keyword>
<dbReference type="Gene3D" id="1.10.10.10">
    <property type="entry name" value="Winged helix-like DNA-binding domain superfamily/Winged helix DNA-binding domain"/>
    <property type="match status" value="1"/>
</dbReference>
<dbReference type="InterPro" id="IPR039420">
    <property type="entry name" value="WalR-like"/>
</dbReference>
<dbReference type="SUPFAM" id="SSF52172">
    <property type="entry name" value="CheY-like"/>
    <property type="match status" value="1"/>
</dbReference>
<evidence type="ECO:0000256" key="8">
    <source>
        <dbReference type="SAM" id="MobiDB-lite"/>
    </source>
</evidence>
<evidence type="ECO:0000256" key="7">
    <source>
        <dbReference type="PROSITE-ProRule" id="PRU01091"/>
    </source>
</evidence>
<evidence type="ECO:0000256" key="3">
    <source>
        <dbReference type="ARBA" id="ARBA00023015"/>
    </source>
</evidence>
<dbReference type="AlphaFoldDB" id="A0A3D9V3N8"/>
<keyword evidence="2" id="KW-0902">Two-component regulatory system</keyword>
<dbReference type="CDD" id="cd00383">
    <property type="entry name" value="trans_reg_C"/>
    <property type="match status" value="1"/>
</dbReference>
<dbReference type="RefSeq" id="WP_115849817.1">
    <property type="nucleotide sequence ID" value="NZ_QTUC01000001.1"/>
</dbReference>
<dbReference type="PANTHER" id="PTHR48111">
    <property type="entry name" value="REGULATOR OF RPOS"/>
    <property type="match status" value="1"/>
</dbReference>
<evidence type="ECO:0000256" key="5">
    <source>
        <dbReference type="ARBA" id="ARBA00023159"/>
    </source>
</evidence>
<dbReference type="FunFam" id="3.40.50.2300:FF:000058">
    <property type="entry name" value="Two-component system response regulator"/>
    <property type="match status" value="1"/>
</dbReference>
<evidence type="ECO:0000313" key="11">
    <source>
        <dbReference type="Proteomes" id="UP000256485"/>
    </source>
</evidence>
<sequence length="259" mass="28512">MATLLLLTNTLQPSAEIVPALGLLAHHVRVAPAEASALLNVASPNAVLVDARTDLVHARSLTRLIRTTGIDVPLIVVVTEGGFAAVSADWGMDDVLLNTAGPAEVEARLRIGMDRLASRSREEAKTHVIRRGELVIDQDTYTCRLGGRTLDLTYKEFELLKYLAQHPGRVFSRQQLLQEVWGYDYFGGTRTIDVHVRRLRAKLGPEYESLIGTVRNVGYRFVLPPSATDVPGDVQRQDTVDTTPEVPDDARALTEPLQE</sequence>